<organism evidence="6 7">
    <name type="scientific">Fusarium mexicanum</name>
    <dbReference type="NCBI Taxonomy" id="751941"/>
    <lineage>
        <taxon>Eukaryota</taxon>
        <taxon>Fungi</taxon>
        <taxon>Dikarya</taxon>
        <taxon>Ascomycota</taxon>
        <taxon>Pezizomycotina</taxon>
        <taxon>Sordariomycetes</taxon>
        <taxon>Hypocreomycetidae</taxon>
        <taxon>Hypocreales</taxon>
        <taxon>Nectriaceae</taxon>
        <taxon>Fusarium</taxon>
        <taxon>Fusarium fujikuroi species complex</taxon>
    </lineage>
</organism>
<dbReference type="Gene3D" id="3.30.465.10">
    <property type="match status" value="1"/>
</dbReference>
<reference evidence="6 7" key="1">
    <citation type="submission" date="2020-05" db="EMBL/GenBank/DDBJ databases">
        <title>Identification and distribution of gene clusters putatively required for synthesis of sphingolipid metabolism inhibitors in phylogenetically diverse species of the filamentous fungus Fusarium.</title>
        <authorList>
            <person name="Kim H.-S."/>
            <person name="Busman M."/>
            <person name="Brown D.W."/>
            <person name="Divon H."/>
            <person name="Uhlig S."/>
            <person name="Proctor R.H."/>
        </authorList>
    </citation>
    <scope>NUCLEOTIDE SEQUENCE [LARGE SCALE GENOMIC DNA]</scope>
    <source>
        <strain evidence="6 7">NRRL 53147</strain>
    </source>
</reference>
<dbReference type="InterPro" id="IPR050416">
    <property type="entry name" value="FAD-linked_Oxidoreductase"/>
</dbReference>
<evidence type="ECO:0000256" key="3">
    <source>
        <dbReference type="ARBA" id="ARBA00022827"/>
    </source>
</evidence>
<feature type="compositionally biased region" description="Polar residues" evidence="5">
    <location>
        <begin position="90"/>
        <end position="110"/>
    </location>
</feature>
<evidence type="ECO:0000313" key="7">
    <source>
        <dbReference type="Proteomes" id="UP000522262"/>
    </source>
</evidence>
<comment type="similarity">
    <text evidence="1">Belongs to the oxygen-dependent FAD-linked oxidoreductase family.</text>
</comment>
<comment type="caution">
    <text evidence="6">The sequence shown here is derived from an EMBL/GenBank/DDBJ whole genome shotgun (WGS) entry which is preliminary data.</text>
</comment>
<feature type="region of interest" description="Disordered" evidence="5">
    <location>
        <begin position="90"/>
        <end position="116"/>
    </location>
</feature>
<evidence type="ECO:0000256" key="1">
    <source>
        <dbReference type="ARBA" id="ARBA00005466"/>
    </source>
</evidence>
<proteinExistence type="inferred from homology"/>
<keyword evidence="4" id="KW-0560">Oxidoreductase</keyword>
<accession>A0A8H5IW70</accession>
<evidence type="ECO:0000256" key="5">
    <source>
        <dbReference type="SAM" id="MobiDB-lite"/>
    </source>
</evidence>
<keyword evidence="3" id="KW-0274">FAD</keyword>
<dbReference type="SUPFAM" id="SSF56176">
    <property type="entry name" value="FAD-binding/transporter-associated domain-like"/>
    <property type="match status" value="1"/>
</dbReference>
<dbReference type="PANTHER" id="PTHR42973">
    <property type="entry name" value="BINDING OXIDOREDUCTASE, PUTATIVE (AFU_ORTHOLOGUE AFUA_1G17690)-RELATED"/>
    <property type="match status" value="1"/>
</dbReference>
<evidence type="ECO:0000256" key="4">
    <source>
        <dbReference type="ARBA" id="ARBA00023002"/>
    </source>
</evidence>
<dbReference type="Proteomes" id="UP000522262">
    <property type="component" value="Unassembled WGS sequence"/>
</dbReference>
<dbReference type="InterPro" id="IPR036318">
    <property type="entry name" value="FAD-bd_PCMH-like_sf"/>
</dbReference>
<sequence>MPHRVLSGGYNRSVSSYYSGQEGELRPCCVFAPTRSSEVAQFVRKVTNNGSSGSPKCTIRSGGHSIWDSAANIAGGITVDTRAMNQVGLSSDRNSSHTGLENVANITKETNGPLPEGNSRTMDLMYLFQNGDSSLYTELFALWEEAARLLADLQIVYLLQPHAVTNGTNSLGPEPGGHEFVMAVLTTACSDREDDGKVQKALQVIMNNQIRVLQDEGLYISFKYFNYADKSQGPIASYGKAIKRRIQSVSQKYDPQGQFHWYINSSDTAGFWLA</sequence>
<dbReference type="InterPro" id="IPR016169">
    <property type="entry name" value="FAD-bd_PCMH_sub2"/>
</dbReference>
<dbReference type="GO" id="GO:0050660">
    <property type="term" value="F:flavin adenine dinucleotide binding"/>
    <property type="evidence" value="ECO:0007669"/>
    <property type="project" value="InterPro"/>
</dbReference>
<name>A0A8H5IW70_9HYPO</name>
<keyword evidence="7" id="KW-1185">Reference proteome</keyword>
<dbReference type="AlphaFoldDB" id="A0A8H5IW70"/>
<gene>
    <name evidence="6" type="ORF">FMEXI_6880</name>
</gene>
<dbReference type="GO" id="GO:0016491">
    <property type="term" value="F:oxidoreductase activity"/>
    <property type="evidence" value="ECO:0007669"/>
    <property type="project" value="UniProtKB-KW"/>
</dbReference>
<protein>
    <submittedName>
        <fullName evidence="6">FAD binding domain-containing protein</fullName>
    </submittedName>
</protein>
<dbReference type="PANTHER" id="PTHR42973:SF22">
    <property type="entry name" value="FAD-BINDING PCMH-TYPE DOMAIN-CONTAINING PROTEIN-RELATED"/>
    <property type="match status" value="1"/>
</dbReference>
<evidence type="ECO:0000313" key="6">
    <source>
        <dbReference type="EMBL" id="KAF5543821.1"/>
    </source>
</evidence>
<dbReference type="EMBL" id="JAAOAM010000146">
    <property type="protein sequence ID" value="KAF5543821.1"/>
    <property type="molecule type" value="Genomic_DNA"/>
</dbReference>
<evidence type="ECO:0000256" key="2">
    <source>
        <dbReference type="ARBA" id="ARBA00022630"/>
    </source>
</evidence>
<keyword evidence="2" id="KW-0285">Flavoprotein</keyword>